<keyword evidence="18" id="KW-1185">Reference proteome</keyword>
<dbReference type="STRING" id="402384.HM131_16090"/>
<dbReference type="Proteomes" id="UP000192527">
    <property type="component" value="Chromosome"/>
</dbReference>
<evidence type="ECO:0000256" key="14">
    <source>
        <dbReference type="ARBA" id="ARBA00058550"/>
    </source>
</evidence>
<accession>A0A1W5ZYE2</accession>
<evidence type="ECO:0000256" key="12">
    <source>
        <dbReference type="ARBA" id="ARBA00023204"/>
    </source>
</evidence>
<dbReference type="RefSeq" id="WP_085030720.1">
    <property type="nucleotide sequence ID" value="NZ_CP020772.1"/>
</dbReference>
<evidence type="ECO:0000256" key="5">
    <source>
        <dbReference type="ARBA" id="ARBA00022485"/>
    </source>
</evidence>
<organism evidence="17 18">
    <name type="scientific">Halobacillus mangrovi</name>
    <dbReference type="NCBI Taxonomy" id="402384"/>
    <lineage>
        <taxon>Bacteria</taxon>
        <taxon>Bacillati</taxon>
        <taxon>Bacillota</taxon>
        <taxon>Bacilli</taxon>
        <taxon>Bacillales</taxon>
        <taxon>Bacillaceae</taxon>
        <taxon>Halobacillus</taxon>
    </lineage>
</organism>
<comment type="cofactor">
    <cofactor evidence="15">
        <name>[4Fe-4S] cluster</name>
        <dbReference type="ChEBI" id="CHEBI:49883"/>
    </cofactor>
    <text evidence="15">Binds 1 [4Fe-4S] cluster.</text>
</comment>
<evidence type="ECO:0000313" key="18">
    <source>
        <dbReference type="Proteomes" id="UP000192527"/>
    </source>
</evidence>
<dbReference type="PANTHER" id="PTHR42944">
    <property type="entry name" value="ADENINE DNA GLYCOSYLASE"/>
    <property type="match status" value="1"/>
</dbReference>
<keyword evidence="6" id="KW-0479">Metal-binding</keyword>
<dbReference type="KEGG" id="hmn:HM131_16090"/>
<dbReference type="GO" id="GO:0035485">
    <property type="term" value="F:adenine/guanine mispair binding"/>
    <property type="evidence" value="ECO:0007669"/>
    <property type="project" value="TreeGrafter"/>
</dbReference>
<dbReference type="Pfam" id="PF14815">
    <property type="entry name" value="NUDIX_4"/>
    <property type="match status" value="1"/>
</dbReference>
<dbReference type="PANTHER" id="PTHR42944:SF1">
    <property type="entry name" value="ADENINE DNA GLYCOSYLASE"/>
    <property type="match status" value="1"/>
</dbReference>
<reference evidence="17 18" key="1">
    <citation type="submission" date="2017-04" db="EMBL/GenBank/DDBJ databases">
        <title>The whole genome sequencing and assembly of Halobacillus mangrovi strain.</title>
        <authorList>
            <person name="Lee S.-J."/>
            <person name="Park M.-K."/>
            <person name="Kim J.-Y."/>
            <person name="Lee Y.-J."/>
            <person name="Yi H."/>
            <person name="Bahn Y.-S."/>
            <person name="Kim J.F."/>
            <person name="Lee D.-W."/>
        </authorList>
    </citation>
    <scope>NUCLEOTIDE SEQUENCE [LARGE SCALE GENOMIC DNA]</scope>
    <source>
        <strain evidence="17 18">KTB 131</strain>
    </source>
</reference>
<dbReference type="FunFam" id="1.10.340.30:FF:000010">
    <property type="entry name" value="Adenine DNA glycosylase"/>
    <property type="match status" value="1"/>
</dbReference>
<dbReference type="GO" id="GO:0051539">
    <property type="term" value="F:4 iron, 4 sulfur cluster binding"/>
    <property type="evidence" value="ECO:0007669"/>
    <property type="project" value="UniProtKB-UniRule"/>
</dbReference>
<dbReference type="InterPro" id="IPR003651">
    <property type="entry name" value="Endonuclease3_FeS-loop_motif"/>
</dbReference>
<dbReference type="SUPFAM" id="SSF48150">
    <property type="entry name" value="DNA-glycosylase"/>
    <property type="match status" value="1"/>
</dbReference>
<dbReference type="GO" id="GO:0046872">
    <property type="term" value="F:metal ion binding"/>
    <property type="evidence" value="ECO:0007669"/>
    <property type="project" value="UniProtKB-UniRule"/>
</dbReference>
<dbReference type="InterPro" id="IPR023170">
    <property type="entry name" value="HhH_base_excis_C"/>
</dbReference>
<evidence type="ECO:0000256" key="1">
    <source>
        <dbReference type="ARBA" id="ARBA00000843"/>
    </source>
</evidence>
<keyword evidence="9 15" id="KW-0408">Iron</keyword>
<dbReference type="InterPro" id="IPR000445">
    <property type="entry name" value="HhH_motif"/>
</dbReference>
<dbReference type="CDD" id="cd03431">
    <property type="entry name" value="NUDIX_DNA_Glycosylase_C-MutY"/>
    <property type="match status" value="1"/>
</dbReference>
<dbReference type="GO" id="GO:0034039">
    <property type="term" value="F:8-oxo-7,8-dihydroguanine DNA N-glycosylase activity"/>
    <property type="evidence" value="ECO:0007669"/>
    <property type="project" value="TreeGrafter"/>
</dbReference>
<evidence type="ECO:0000256" key="9">
    <source>
        <dbReference type="ARBA" id="ARBA00023004"/>
    </source>
</evidence>
<sequence length="362" mass="41841">MRKKDQVEHILQGFNPSLFRERLIDWFKKEQRILPWRENQDPYRVWVSEIMLQQTRVDTVIPYFNNFLNKFPTLEALAEADEQEVLKAWEGLGYYSRARNLQNAVREVVEEYGGVVPKDPAELGKLKGVGPYTKGAIISIAYDTAEPAVDGNVMRVLSRILHVEEDIAKQSTRKLFEELVRELISQEDPSSFNQGLMELGALICTPKTPSCMLCPIQEQCLAFDKGIETELPIKSSKKKQKKVPYMLLLIQNEEGEVLVEQRPSQGLLASLWQFPMVPLSDLDQEAVKHWFYGEYGLHIELKDSVDQIKHVFSHLIWEMEVVKARVVGGKLDRERCRFVDLKEMNDLPFPVSHQKAHKYISQ</sequence>
<dbReference type="Pfam" id="PF00633">
    <property type="entry name" value="HHH"/>
    <property type="match status" value="1"/>
</dbReference>
<evidence type="ECO:0000256" key="10">
    <source>
        <dbReference type="ARBA" id="ARBA00023014"/>
    </source>
</evidence>
<dbReference type="Gene3D" id="3.90.79.10">
    <property type="entry name" value="Nucleoside Triphosphate Pyrophosphohydrolase"/>
    <property type="match status" value="1"/>
</dbReference>
<keyword evidence="11" id="KW-0238">DNA-binding</keyword>
<evidence type="ECO:0000256" key="6">
    <source>
        <dbReference type="ARBA" id="ARBA00022723"/>
    </source>
</evidence>
<name>A0A1W5ZYE2_9BACI</name>
<feature type="domain" description="HhH-GPD" evidence="16">
    <location>
        <begin position="51"/>
        <end position="202"/>
    </location>
</feature>
<comment type="similarity">
    <text evidence="2 15">Belongs to the Nth/MutY family.</text>
</comment>
<evidence type="ECO:0000256" key="15">
    <source>
        <dbReference type="RuleBase" id="RU365096"/>
    </source>
</evidence>
<dbReference type="GO" id="GO:0006298">
    <property type="term" value="P:mismatch repair"/>
    <property type="evidence" value="ECO:0007669"/>
    <property type="project" value="TreeGrafter"/>
</dbReference>
<dbReference type="EC" id="3.2.2.31" evidence="3 15"/>
<dbReference type="SMART" id="SM00525">
    <property type="entry name" value="FES"/>
    <property type="match status" value="1"/>
</dbReference>
<dbReference type="InterPro" id="IPR003265">
    <property type="entry name" value="HhH-GPD_domain"/>
</dbReference>
<evidence type="ECO:0000256" key="7">
    <source>
        <dbReference type="ARBA" id="ARBA00022763"/>
    </source>
</evidence>
<dbReference type="AlphaFoldDB" id="A0A1W5ZYE2"/>
<dbReference type="FunFam" id="1.10.1670.10:FF:000002">
    <property type="entry name" value="Adenine DNA glycosylase"/>
    <property type="match status" value="1"/>
</dbReference>
<comment type="function">
    <text evidence="14">Base excision repair (BER) glycosylase that initiates repair of A:oxoG to C:G by removing the inappropriately paired adenine base from the DNA backbone, generating an abasic site product. 8-oxoguanine (oxoG) is a genotoxic DNA lesion resulting from oxidation of guanine; this residue is misread by replicative DNA polymerases, that insert adenine instead of cytosine opposite the oxidized damaged base. Shows a powerful dicrimination of A versus C, since it does not cleave cytosine in oxoG:C pairs. May also be able to remove adenine from A:G mispairs, although this activity may not be physiologically relevant.</text>
</comment>
<dbReference type="SMART" id="SM00478">
    <property type="entry name" value="ENDO3c"/>
    <property type="match status" value="1"/>
</dbReference>
<protein>
    <recommendedName>
        <fullName evidence="4 15">Adenine DNA glycosylase</fullName>
        <ecNumber evidence="3 15">3.2.2.31</ecNumber>
    </recommendedName>
</protein>
<evidence type="ECO:0000256" key="3">
    <source>
        <dbReference type="ARBA" id="ARBA00012045"/>
    </source>
</evidence>
<evidence type="ECO:0000256" key="11">
    <source>
        <dbReference type="ARBA" id="ARBA00023125"/>
    </source>
</evidence>
<dbReference type="OrthoDB" id="9802365at2"/>
<evidence type="ECO:0000256" key="8">
    <source>
        <dbReference type="ARBA" id="ARBA00022801"/>
    </source>
</evidence>
<dbReference type="InterPro" id="IPR015797">
    <property type="entry name" value="NUDIX_hydrolase-like_dom_sf"/>
</dbReference>
<keyword evidence="10" id="KW-0411">Iron-sulfur</keyword>
<proteinExistence type="inferred from homology"/>
<dbReference type="Pfam" id="PF00730">
    <property type="entry name" value="HhH-GPD"/>
    <property type="match status" value="1"/>
</dbReference>
<dbReference type="InterPro" id="IPR044298">
    <property type="entry name" value="MIG/MutY"/>
</dbReference>
<keyword evidence="8" id="KW-0378">Hydrolase</keyword>
<evidence type="ECO:0000313" key="17">
    <source>
        <dbReference type="EMBL" id="ARI78261.1"/>
    </source>
</evidence>
<dbReference type="InterPro" id="IPR029119">
    <property type="entry name" value="MutY_C"/>
</dbReference>
<dbReference type="GO" id="GO:0000701">
    <property type="term" value="F:purine-specific mismatch base pair DNA N-glycosylase activity"/>
    <property type="evidence" value="ECO:0007669"/>
    <property type="project" value="UniProtKB-EC"/>
</dbReference>
<evidence type="ECO:0000259" key="16">
    <source>
        <dbReference type="SMART" id="SM00478"/>
    </source>
</evidence>
<evidence type="ECO:0000256" key="4">
    <source>
        <dbReference type="ARBA" id="ARBA00022023"/>
    </source>
</evidence>
<dbReference type="CDD" id="cd00056">
    <property type="entry name" value="ENDO3c"/>
    <property type="match status" value="1"/>
</dbReference>
<keyword evidence="12" id="KW-0234">DNA repair</keyword>
<dbReference type="GO" id="GO:0032357">
    <property type="term" value="F:oxidized purine DNA binding"/>
    <property type="evidence" value="ECO:0007669"/>
    <property type="project" value="TreeGrafter"/>
</dbReference>
<keyword evidence="7 15" id="KW-0227">DNA damage</keyword>
<dbReference type="SUPFAM" id="SSF55811">
    <property type="entry name" value="Nudix"/>
    <property type="match status" value="1"/>
</dbReference>
<dbReference type="InterPro" id="IPR011257">
    <property type="entry name" value="DNA_glycosylase"/>
</dbReference>
<dbReference type="Gene3D" id="1.10.1670.10">
    <property type="entry name" value="Helix-hairpin-Helix base-excision DNA repair enzymes (C-terminal)"/>
    <property type="match status" value="1"/>
</dbReference>
<evidence type="ECO:0000256" key="13">
    <source>
        <dbReference type="ARBA" id="ARBA00023295"/>
    </source>
</evidence>
<dbReference type="NCBIfam" id="TIGR01084">
    <property type="entry name" value="mutY"/>
    <property type="match status" value="1"/>
</dbReference>
<dbReference type="Gene3D" id="1.10.340.30">
    <property type="entry name" value="Hypothetical protein, domain 2"/>
    <property type="match status" value="1"/>
</dbReference>
<keyword evidence="13 15" id="KW-0326">Glycosidase</keyword>
<dbReference type="EMBL" id="CP020772">
    <property type="protein sequence ID" value="ARI78261.1"/>
    <property type="molecule type" value="Genomic_DNA"/>
</dbReference>
<evidence type="ECO:0000256" key="2">
    <source>
        <dbReference type="ARBA" id="ARBA00008343"/>
    </source>
</evidence>
<keyword evidence="5" id="KW-0004">4Fe-4S</keyword>
<comment type="function">
    <text evidence="15">Adenine glycosylase active on G-A mispairs.</text>
</comment>
<dbReference type="InterPro" id="IPR005760">
    <property type="entry name" value="A/G_AdeGlyc_MutY"/>
</dbReference>
<gene>
    <name evidence="17" type="ORF">HM131_16090</name>
</gene>
<dbReference type="GO" id="GO:0006284">
    <property type="term" value="P:base-excision repair"/>
    <property type="evidence" value="ECO:0007669"/>
    <property type="project" value="UniProtKB-UniRule"/>
</dbReference>
<comment type="catalytic activity">
    <reaction evidence="1 15">
        <text>Hydrolyzes free adenine bases from 7,8-dihydro-8-oxoguanine:adenine mismatched double-stranded DNA, leaving an apurinic site.</text>
        <dbReference type="EC" id="3.2.2.31"/>
    </reaction>
</comment>